<reference evidence="2 3" key="1">
    <citation type="submission" date="2021-06" db="EMBL/GenBank/DDBJ databases">
        <title>Caerostris extrusa draft genome.</title>
        <authorList>
            <person name="Kono N."/>
            <person name="Arakawa K."/>
        </authorList>
    </citation>
    <scope>NUCLEOTIDE SEQUENCE [LARGE SCALE GENOMIC DNA]</scope>
</reference>
<proteinExistence type="predicted"/>
<evidence type="ECO:0000313" key="3">
    <source>
        <dbReference type="Proteomes" id="UP001054945"/>
    </source>
</evidence>
<keyword evidence="3" id="KW-1185">Reference proteome</keyword>
<dbReference type="EMBL" id="BPLR01010802">
    <property type="protein sequence ID" value="GIY42119.1"/>
    <property type="molecule type" value="Genomic_DNA"/>
</dbReference>
<accession>A0AAV4T8T0</accession>
<evidence type="ECO:0000313" key="2">
    <source>
        <dbReference type="EMBL" id="GIY42119.1"/>
    </source>
</evidence>
<feature type="region of interest" description="Disordered" evidence="1">
    <location>
        <begin position="50"/>
        <end position="72"/>
    </location>
</feature>
<gene>
    <name evidence="2" type="primary">Ppp1r9a_1</name>
    <name evidence="2" type="ORF">CEXT_55531</name>
</gene>
<organism evidence="2 3">
    <name type="scientific">Caerostris extrusa</name>
    <name type="common">Bark spider</name>
    <name type="synonym">Caerostris bankana</name>
    <dbReference type="NCBI Taxonomy" id="172846"/>
    <lineage>
        <taxon>Eukaryota</taxon>
        <taxon>Metazoa</taxon>
        <taxon>Ecdysozoa</taxon>
        <taxon>Arthropoda</taxon>
        <taxon>Chelicerata</taxon>
        <taxon>Arachnida</taxon>
        <taxon>Araneae</taxon>
        <taxon>Araneomorphae</taxon>
        <taxon>Entelegynae</taxon>
        <taxon>Araneoidea</taxon>
        <taxon>Araneidae</taxon>
        <taxon>Caerostris</taxon>
    </lineage>
</organism>
<dbReference type="Proteomes" id="UP001054945">
    <property type="component" value="Unassembled WGS sequence"/>
</dbReference>
<name>A0AAV4T8T0_CAEEX</name>
<protein>
    <submittedName>
        <fullName evidence="2">Neurabin-1</fullName>
    </submittedName>
</protein>
<dbReference type="AlphaFoldDB" id="A0AAV4T8T0"/>
<evidence type="ECO:0000256" key="1">
    <source>
        <dbReference type="SAM" id="MobiDB-lite"/>
    </source>
</evidence>
<comment type="caution">
    <text evidence="2">The sequence shown here is derived from an EMBL/GenBank/DDBJ whole genome shotgun (WGS) entry which is preliminary data.</text>
</comment>
<feature type="compositionally biased region" description="Polar residues" evidence="1">
    <location>
        <begin position="55"/>
        <end position="69"/>
    </location>
</feature>
<sequence length="144" mass="16444">MDFMKVFLKSEEDKNANTTNSYSDSFTYTGANSDQKSDTSFPIYAKVIKKRSKHSSNFSNTEQSTTATSDDNKVNKKHMTLILAGKTLLLQIVFPGKRKWQAIQVIRLEEPFANQKHNLSSDPKVEFMTKEEANHFLSRPSKCK</sequence>